<protein>
    <submittedName>
        <fullName evidence="1">16158_t:CDS:1</fullName>
    </submittedName>
</protein>
<sequence>PLLDLIKKLPTKPILFDISFEIFNQIKSEFDHNSRPYTIISPIQDNFVMDAEFSQTMDNIKNDAFEFYCKMTIEEMDELRHSDKFQYANKDSVLQNKYNLTYEEIEKLQKDIFNDQ</sequence>
<keyword evidence="2" id="KW-1185">Reference proteome</keyword>
<comment type="caution">
    <text evidence="1">The sequence shown here is derived from an EMBL/GenBank/DDBJ whole genome shotgun (WGS) entry which is preliminary data.</text>
</comment>
<reference evidence="1" key="1">
    <citation type="submission" date="2021-06" db="EMBL/GenBank/DDBJ databases">
        <authorList>
            <person name="Kallberg Y."/>
            <person name="Tangrot J."/>
            <person name="Rosling A."/>
        </authorList>
    </citation>
    <scope>NUCLEOTIDE SEQUENCE</scope>
    <source>
        <strain evidence="1">FL966</strain>
    </source>
</reference>
<accession>A0A9N9KM17</accession>
<proteinExistence type="predicted"/>
<name>A0A9N9KM17_9GLOM</name>
<dbReference type="EMBL" id="CAJVQA010080903">
    <property type="protein sequence ID" value="CAG8837263.1"/>
    <property type="molecule type" value="Genomic_DNA"/>
</dbReference>
<evidence type="ECO:0000313" key="1">
    <source>
        <dbReference type="EMBL" id="CAG8837263.1"/>
    </source>
</evidence>
<evidence type="ECO:0000313" key="2">
    <source>
        <dbReference type="Proteomes" id="UP000789759"/>
    </source>
</evidence>
<feature type="non-terminal residue" evidence="1">
    <location>
        <position position="1"/>
    </location>
</feature>
<dbReference type="Proteomes" id="UP000789759">
    <property type="component" value="Unassembled WGS sequence"/>
</dbReference>
<organism evidence="1 2">
    <name type="scientific">Cetraspora pellucida</name>
    <dbReference type="NCBI Taxonomy" id="1433469"/>
    <lineage>
        <taxon>Eukaryota</taxon>
        <taxon>Fungi</taxon>
        <taxon>Fungi incertae sedis</taxon>
        <taxon>Mucoromycota</taxon>
        <taxon>Glomeromycotina</taxon>
        <taxon>Glomeromycetes</taxon>
        <taxon>Diversisporales</taxon>
        <taxon>Gigasporaceae</taxon>
        <taxon>Cetraspora</taxon>
    </lineage>
</organism>
<dbReference type="AlphaFoldDB" id="A0A9N9KM17"/>
<gene>
    <name evidence="1" type="ORF">CPELLU_LOCUS21530</name>
</gene>
<feature type="non-terminal residue" evidence="1">
    <location>
        <position position="116"/>
    </location>
</feature>